<evidence type="ECO:0000313" key="2">
    <source>
        <dbReference type="Proteomes" id="UP000221961"/>
    </source>
</evidence>
<protein>
    <submittedName>
        <fullName evidence="1">Uncharacterized protein</fullName>
    </submittedName>
</protein>
<accession>A0A291RRL9</accession>
<dbReference type="RefSeq" id="WP_098697243.1">
    <property type="nucleotide sequence ID" value="NZ_CP023778.1"/>
</dbReference>
<evidence type="ECO:0000313" key="1">
    <source>
        <dbReference type="EMBL" id="ATL70261.1"/>
    </source>
</evidence>
<dbReference type="EMBL" id="CP023778">
    <property type="protein sequence ID" value="ATL70261.1"/>
    <property type="molecule type" value="Genomic_DNA"/>
</dbReference>
<dbReference type="AlphaFoldDB" id="A0A291RRL9"/>
<organism evidence="1 2">
    <name type="scientific">Nocardia terpenica</name>
    <dbReference type="NCBI Taxonomy" id="455432"/>
    <lineage>
        <taxon>Bacteria</taxon>
        <taxon>Bacillati</taxon>
        <taxon>Actinomycetota</taxon>
        <taxon>Actinomycetes</taxon>
        <taxon>Mycobacteriales</taxon>
        <taxon>Nocardiaceae</taxon>
        <taxon>Nocardia</taxon>
    </lineage>
</organism>
<dbReference type="Proteomes" id="UP000221961">
    <property type="component" value="Chromosome"/>
</dbReference>
<gene>
    <name evidence="1" type="ORF">CRH09_32830</name>
</gene>
<reference evidence="1 2" key="1">
    <citation type="submission" date="2017-10" db="EMBL/GenBank/DDBJ databases">
        <title>Comparative genomics between pathogenic Norcardia.</title>
        <authorList>
            <person name="Zeng L."/>
        </authorList>
    </citation>
    <scope>NUCLEOTIDE SEQUENCE [LARGE SCALE GENOMIC DNA]</scope>
    <source>
        <strain evidence="1 2">NC_YFY_NT001</strain>
    </source>
</reference>
<sequence length="129" mass="14542">MGVFLARLGIPAQARAASPMTRFAYVRTRFGGKRRDFELPRDTDAFRAWIAERRASATSLAIFDRHRDIVLAYLSRMAAVNDQDLYQQITWSDSGAPVSVEHHPLHGMTRDDCWDGQGGCRDDEGWLSG</sequence>
<dbReference type="KEGG" id="ntp:CRH09_32830"/>
<dbReference type="GeneID" id="88362058"/>
<proteinExistence type="predicted"/>
<name>A0A291RRL9_9NOCA</name>